<dbReference type="InterPro" id="IPR027417">
    <property type="entry name" value="P-loop_NTPase"/>
</dbReference>
<comment type="caution">
    <text evidence="3">The sequence shown here is derived from an EMBL/GenBank/DDBJ whole genome shotgun (WGS) entry which is preliminary data.</text>
</comment>
<evidence type="ECO:0000313" key="4">
    <source>
        <dbReference type="Proteomes" id="UP000050973"/>
    </source>
</evidence>
<protein>
    <recommendedName>
        <fullName evidence="5">ATPase</fullName>
    </recommendedName>
</protein>
<accession>A0A0R1WG89</accession>
<sequence length="395" mass="45780">MIQRDNYMQRLDLVRDKQIIKVLTGVRRSGKSTILEMYMQRLKEEFSVGDDQIHHLNFEDLGISSLQDYHELYDYLNNHLVVDKMNYIFLDEIQNVAHFEKILDSLFIKKNVDLYVTGSNAFMLSGELSTLLSGRYIEIHVFPLSFAEFLPTMNNDSKVQAFDRYLERGGFPFAIELNDSQTYHDYIDGIINTVLIKDILARRERGNASFVEELAKYLTDTAGNLVTPRKIAGLMTSKGVKTSSATVTSYLKNFTDAYLFYKCDRYDINGKKYLTINSKYYPVDPALRIDLLGTKRPNFGSRLESIVYLELLRRGYEVYVGSLGNLEIDFVAIKDGIKEYYQVSLSVKDEHTYQREIQGFQQINDNFPKKLLTEDHGYYNDNGIEQINVIDWLLS</sequence>
<dbReference type="RefSeq" id="WP_003713755.1">
    <property type="nucleotide sequence ID" value="NZ_AZGE01000001.1"/>
</dbReference>
<dbReference type="PANTHER" id="PTHR33295:SF20">
    <property type="entry name" value="ATPASE"/>
    <property type="match status" value="1"/>
</dbReference>
<feature type="domain" description="AAA" evidence="1">
    <location>
        <begin position="20"/>
        <end position="150"/>
    </location>
</feature>
<name>A0A0R1WG89_9LACO</name>
<dbReference type="Proteomes" id="UP000050973">
    <property type="component" value="Unassembled WGS sequence"/>
</dbReference>
<evidence type="ECO:0000313" key="3">
    <source>
        <dbReference type="EMBL" id="KRM16962.1"/>
    </source>
</evidence>
<evidence type="ECO:0000259" key="1">
    <source>
        <dbReference type="Pfam" id="PF13173"/>
    </source>
</evidence>
<evidence type="ECO:0008006" key="5">
    <source>
        <dbReference type="Google" id="ProtNLM"/>
    </source>
</evidence>
<dbReference type="SUPFAM" id="SSF52540">
    <property type="entry name" value="P-loop containing nucleoside triphosphate hydrolases"/>
    <property type="match status" value="1"/>
</dbReference>
<dbReference type="Pfam" id="PF13173">
    <property type="entry name" value="AAA_14"/>
    <property type="match status" value="1"/>
</dbReference>
<dbReference type="PATRIC" id="fig|1423779.3.peg.124"/>
<feature type="domain" description="DUF4143" evidence="2">
    <location>
        <begin position="197"/>
        <end position="336"/>
    </location>
</feature>
<dbReference type="Pfam" id="PF13635">
    <property type="entry name" value="DUF4143"/>
    <property type="match status" value="1"/>
</dbReference>
<evidence type="ECO:0000259" key="2">
    <source>
        <dbReference type="Pfam" id="PF13635"/>
    </source>
</evidence>
<dbReference type="EMBL" id="AZGE01000001">
    <property type="protein sequence ID" value="KRM16962.1"/>
    <property type="molecule type" value="Genomic_DNA"/>
</dbReference>
<reference evidence="3 4" key="1">
    <citation type="journal article" date="2015" name="Genome Announc.">
        <title>Expanding the biotechnology potential of lactobacilli through comparative genomics of 213 strains and associated genera.</title>
        <authorList>
            <person name="Sun Z."/>
            <person name="Harris H.M."/>
            <person name="McCann A."/>
            <person name="Guo C."/>
            <person name="Argimon S."/>
            <person name="Zhang W."/>
            <person name="Yang X."/>
            <person name="Jeffery I.B."/>
            <person name="Cooney J.C."/>
            <person name="Kagawa T.F."/>
            <person name="Liu W."/>
            <person name="Song Y."/>
            <person name="Salvetti E."/>
            <person name="Wrobel A."/>
            <person name="Rasinkangas P."/>
            <person name="Parkhill J."/>
            <person name="Rea M.C."/>
            <person name="O'Sullivan O."/>
            <person name="Ritari J."/>
            <person name="Douillard F.P."/>
            <person name="Paul Ross R."/>
            <person name="Yang R."/>
            <person name="Briner A.E."/>
            <person name="Felis G.E."/>
            <person name="de Vos W.M."/>
            <person name="Barrangou R."/>
            <person name="Klaenhammer T.R."/>
            <person name="Caufield P.W."/>
            <person name="Cui Y."/>
            <person name="Zhang H."/>
            <person name="O'Toole P.W."/>
        </authorList>
    </citation>
    <scope>NUCLEOTIDE SEQUENCE [LARGE SCALE GENOMIC DNA]</scope>
    <source>
        <strain evidence="3 4">DSM 4864</strain>
    </source>
</reference>
<organism evidence="3 4">
    <name type="scientific">Limosilactobacillus oris DSM 4864</name>
    <dbReference type="NCBI Taxonomy" id="1423779"/>
    <lineage>
        <taxon>Bacteria</taxon>
        <taxon>Bacillati</taxon>
        <taxon>Bacillota</taxon>
        <taxon>Bacilli</taxon>
        <taxon>Lactobacillales</taxon>
        <taxon>Lactobacillaceae</taxon>
        <taxon>Limosilactobacillus</taxon>
    </lineage>
</organism>
<dbReference type="AlphaFoldDB" id="A0A0R1WG89"/>
<proteinExistence type="predicted"/>
<gene>
    <name evidence="3" type="ORF">FC49_GL000122</name>
</gene>
<dbReference type="InterPro" id="IPR025420">
    <property type="entry name" value="DUF4143"/>
</dbReference>
<dbReference type="InterPro" id="IPR041682">
    <property type="entry name" value="AAA_14"/>
</dbReference>
<dbReference type="PANTHER" id="PTHR33295">
    <property type="entry name" value="ATPASE"/>
    <property type="match status" value="1"/>
</dbReference>